<comment type="catalytic activity">
    <reaction evidence="1 7">
        <text>5-hydroxyisourate + H2O = 5-hydroxy-2-oxo-4-ureido-2,5-dihydro-1H-imidazole-5-carboxylate + H(+)</text>
        <dbReference type="Rhea" id="RHEA:23736"/>
        <dbReference type="ChEBI" id="CHEBI:15377"/>
        <dbReference type="ChEBI" id="CHEBI:15378"/>
        <dbReference type="ChEBI" id="CHEBI:18072"/>
        <dbReference type="ChEBI" id="CHEBI:58639"/>
        <dbReference type="EC" id="3.5.2.17"/>
    </reaction>
</comment>
<dbReference type="SUPFAM" id="SSF49472">
    <property type="entry name" value="Transthyretin (synonym: prealbumin)"/>
    <property type="match status" value="1"/>
</dbReference>
<dbReference type="Proteomes" id="UP001597229">
    <property type="component" value="Unassembled WGS sequence"/>
</dbReference>
<reference evidence="10" key="1">
    <citation type="journal article" date="2019" name="Int. J. Syst. Evol. Microbiol.">
        <title>The Global Catalogue of Microorganisms (GCM) 10K type strain sequencing project: providing services to taxonomists for standard genome sequencing and annotation.</title>
        <authorList>
            <consortium name="The Broad Institute Genomics Platform"/>
            <consortium name="The Broad Institute Genome Sequencing Center for Infectious Disease"/>
            <person name="Wu L."/>
            <person name="Ma J."/>
        </authorList>
    </citation>
    <scope>NUCLEOTIDE SEQUENCE [LARGE SCALE GENOMIC DNA]</scope>
    <source>
        <strain evidence="10">CCUG 52478</strain>
    </source>
</reference>
<dbReference type="InterPro" id="IPR014306">
    <property type="entry name" value="Hydroxyisourate_hydrolase"/>
</dbReference>
<evidence type="ECO:0000256" key="4">
    <source>
        <dbReference type="ARBA" id="ARBA00011881"/>
    </source>
</evidence>
<dbReference type="NCBIfam" id="TIGR02962">
    <property type="entry name" value="hdxy_isourate"/>
    <property type="match status" value="1"/>
</dbReference>
<evidence type="ECO:0000256" key="6">
    <source>
        <dbReference type="ARBA" id="ARBA00022801"/>
    </source>
</evidence>
<sequence>MSTVSTHVLDTATGRPAAGIAVRLETRSGALLGDGVTDADGRIAALAPERLGAGDYVLRFATAAYVSGFYPEVVIVFTVADDGHHHVPLLLSPYGYSTYRGS</sequence>
<dbReference type="GO" id="GO:0033971">
    <property type="term" value="F:hydroxyisourate hydrolase activity"/>
    <property type="evidence" value="ECO:0007669"/>
    <property type="project" value="UniProtKB-EC"/>
</dbReference>
<gene>
    <name evidence="9" type="primary">uraH</name>
    <name evidence="9" type="ORF">ACFQ3F_24940</name>
</gene>
<dbReference type="EMBL" id="JBHTLX010000032">
    <property type="protein sequence ID" value="MFD1251062.1"/>
    <property type="molecule type" value="Genomic_DNA"/>
</dbReference>
<evidence type="ECO:0000256" key="3">
    <source>
        <dbReference type="ARBA" id="ARBA00009850"/>
    </source>
</evidence>
<dbReference type="InterPro" id="IPR023416">
    <property type="entry name" value="Transthyretin/HIU_hydrolase_d"/>
</dbReference>
<evidence type="ECO:0000256" key="1">
    <source>
        <dbReference type="ARBA" id="ARBA00001043"/>
    </source>
</evidence>
<dbReference type="PROSITE" id="PS00768">
    <property type="entry name" value="TRANSTHYRETIN_1"/>
    <property type="match status" value="1"/>
</dbReference>
<dbReference type="RefSeq" id="WP_367919306.1">
    <property type="nucleotide sequence ID" value="NZ_BAABAC010000021.1"/>
</dbReference>
<comment type="subunit">
    <text evidence="4 7">Homotetramer.</text>
</comment>
<dbReference type="Pfam" id="PF00576">
    <property type="entry name" value="Transthyretin"/>
    <property type="match status" value="1"/>
</dbReference>
<dbReference type="InterPro" id="IPR023418">
    <property type="entry name" value="Thyroxine_BS"/>
</dbReference>
<comment type="caution">
    <text evidence="9">The sequence shown here is derived from an EMBL/GenBank/DDBJ whole genome shotgun (WGS) entry which is preliminary data.</text>
</comment>
<dbReference type="CDD" id="cd05822">
    <property type="entry name" value="TLP_HIUase"/>
    <property type="match status" value="1"/>
</dbReference>
<dbReference type="PANTHER" id="PTHR10395:SF7">
    <property type="entry name" value="5-HYDROXYISOURATE HYDROLASE"/>
    <property type="match status" value="1"/>
</dbReference>
<name>A0ABW3W847_9ACTN</name>
<keyword evidence="6 7" id="KW-0378">Hydrolase</keyword>
<dbReference type="EC" id="3.5.2.17" evidence="7"/>
<evidence type="ECO:0000259" key="8">
    <source>
        <dbReference type="Pfam" id="PF00576"/>
    </source>
</evidence>
<dbReference type="InterPro" id="IPR036817">
    <property type="entry name" value="Transthyretin/HIU_hydrolase_sf"/>
</dbReference>
<evidence type="ECO:0000313" key="10">
    <source>
        <dbReference type="Proteomes" id="UP001597229"/>
    </source>
</evidence>
<evidence type="ECO:0000256" key="7">
    <source>
        <dbReference type="RuleBase" id="RU361270"/>
    </source>
</evidence>
<dbReference type="PANTHER" id="PTHR10395">
    <property type="entry name" value="URICASE AND TRANSTHYRETIN-RELATED"/>
    <property type="match status" value="1"/>
</dbReference>
<evidence type="ECO:0000256" key="2">
    <source>
        <dbReference type="ARBA" id="ARBA00002704"/>
    </source>
</evidence>
<proteinExistence type="inferred from homology"/>
<organism evidence="9 10">
    <name type="scientific">Nocardioides ginsengisoli</name>
    <dbReference type="NCBI Taxonomy" id="363868"/>
    <lineage>
        <taxon>Bacteria</taxon>
        <taxon>Bacillati</taxon>
        <taxon>Actinomycetota</taxon>
        <taxon>Actinomycetes</taxon>
        <taxon>Propionibacteriales</taxon>
        <taxon>Nocardioidaceae</taxon>
        <taxon>Nocardioides</taxon>
    </lineage>
</organism>
<accession>A0ABW3W847</accession>
<protein>
    <recommendedName>
        <fullName evidence="7">5-hydroxyisourate hydrolase</fullName>
        <shortName evidence="7">HIU hydrolase</shortName>
        <shortName evidence="7">HIUHase</shortName>
        <ecNumber evidence="7">3.5.2.17</ecNumber>
    </recommendedName>
</protein>
<dbReference type="Gene3D" id="2.60.40.180">
    <property type="entry name" value="Transthyretin/hydroxyisourate hydrolase domain"/>
    <property type="match status" value="1"/>
</dbReference>
<keyword evidence="5 7" id="KW-0659">Purine metabolism</keyword>
<keyword evidence="10" id="KW-1185">Reference proteome</keyword>
<evidence type="ECO:0000313" key="9">
    <source>
        <dbReference type="EMBL" id="MFD1251062.1"/>
    </source>
</evidence>
<evidence type="ECO:0000256" key="5">
    <source>
        <dbReference type="ARBA" id="ARBA00022631"/>
    </source>
</evidence>
<comment type="similarity">
    <text evidence="3 7">Belongs to the transthyretin family. 5-hydroxyisourate hydrolase subfamily.</text>
</comment>
<comment type="function">
    <text evidence="2">Catalyzes the hydrolysis of 5-hydroxyisourate (HIU) to 2-oxo-4-hydroxy-4-carboxy-5-ureidoimidazoline (OHCU).</text>
</comment>
<feature type="domain" description="Transthyretin/hydroxyisourate hydrolase" evidence="8">
    <location>
        <begin position="4"/>
        <end position="101"/>
    </location>
</feature>